<gene>
    <name evidence="3" type="primary">LOC115889294</name>
</gene>
<dbReference type="KEGG" id="soy:115889294"/>
<name>A0A6J2YM56_SITOR</name>
<accession>A0A6J2YM56</accession>
<dbReference type="RefSeq" id="XP_030765108.1">
    <property type="nucleotide sequence ID" value="XM_030909248.1"/>
</dbReference>
<dbReference type="Gene3D" id="2.30.29.30">
    <property type="entry name" value="Pleckstrin-homology domain (PH domain)/Phosphotyrosine-binding domain (PTB)"/>
    <property type="match status" value="1"/>
</dbReference>
<protein>
    <submittedName>
        <fullName evidence="3">Uncharacterized protein LOC115889294</fullName>
    </submittedName>
</protein>
<feature type="domain" description="SOS1/NGEF-like PH" evidence="1">
    <location>
        <begin position="101"/>
        <end position="201"/>
    </location>
</feature>
<keyword evidence="2" id="KW-1185">Reference proteome</keyword>
<dbReference type="Pfam" id="PF22697">
    <property type="entry name" value="SOS1_NGEF_PH"/>
    <property type="match status" value="1"/>
</dbReference>
<dbReference type="InParanoid" id="A0A6J2YM56"/>
<dbReference type="OrthoDB" id="6152532at2759"/>
<reference evidence="3" key="1">
    <citation type="submission" date="2025-08" db="UniProtKB">
        <authorList>
            <consortium name="RefSeq"/>
        </authorList>
    </citation>
    <scope>IDENTIFICATION</scope>
    <source>
        <tissue evidence="3">Gonads</tissue>
    </source>
</reference>
<sequence>MANSNAEAGIEIHDVDPTSDENMRVVARKPNITRSTSLTERIRAGLRSITNRKYRTVAVTEKEITIASISPPLTLSTNNNTQLVGPINSKYTLLGCFFDINGYGDFLMMDEFKVTQLTKLTMMVFLYENIMIFTMKEPNKDSYYFKDSIRMEDLYLCAIKKKTVLVVKNHTKSRRYHKEIFFELHTSSEDIQFKWRIALQKYLWKQFAKVKQEKQENLV</sequence>
<dbReference type="InterPro" id="IPR055251">
    <property type="entry name" value="SOS1_NGEF_PH"/>
</dbReference>
<evidence type="ECO:0000313" key="3">
    <source>
        <dbReference type="RefSeq" id="XP_030765108.1"/>
    </source>
</evidence>
<evidence type="ECO:0000313" key="2">
    <source>
        <dbReference type="Proteomes" id="UP000504635"/>
    </source>
</evidence>
<evidence type="ECO:0000259" key="1">
    <source>
        <dbReference type="Pfam" id="PF22697"/>
    </source>
</evidence>
<dbReference type="SUPFAM" id="SSF50729">
    <property type="entry name" value="PH domain-like"/>
    <property type="match status" value="1"/>
</dbReference>
<dbReference type="InterPro" id="IPR011993">
    <property type="entry name" value="PH-like_dom_sf"/>
</dbReference>
<dbReference type="GeneID" id="115889294"/>
<organism evidence="2 3">
    <name type="scientific">Sitophilus oryzae</name>
    <name type="common">Rice weevil</name>
    <name type="synonym">Curculio oryzae</name>
    <dbReference type="NCBI Taxonomy" id="7048"/>
    <lineage>
        <taxon>Eukaryota</taxon>
        <taxon>Metazoa</taxon>
        <taxon>Ecdysozoa</taxon>
        <taxon>Arthropoda</taxon>
        <taxon>Hexapoda</taxon>
        <taxon>Insecta</taxon>
        <taxon>Pterygota</taxon>
        <taxon>Neoptera</taxon>
        <taxon>Endopterygota</taxon>
        <taxon>Coleoptera</taxon>
        <taxon>Polyphaga</taxon>
        <taxon>Cucujiformia</taxon>
        <taxon>Curculionidae</taxon>
        <taxon>Dryophthorinae</taxon>
        <taxon>Sitophilus</taxon>
    </lineage>
</organism>
<dbReference type="AlphaFoldDB" id="A0A6J2YM56"/>
<proteinExistence type="predicted"/>
<dbReference type="Proteomes" id="UP000504635">
    <property type="component" value="Unplaced"/>
</dbReference>